<evidence type="ECO:0000256" key="3">
    <source>
        <dbReference type="ARBA" id="ARBA00022475"/>
    </source>
</evidence>
<evidence type="ECO:0000256" key="10">
    <source>
        <dbReference type="ARBA" id="ARBA00023180"/>
    </source>
</evidence>
<evidence type="ECO:0000313" key="13">
    <source>
        <dbReference type="Proteomes" id="UP000813462"/>
    </source>
</evidence>
<gene>
    <name evidence="12" type="ORF">FEM48_Zijuj01G0247900</name>
</gene>
<comment type="subcellular location">
    <subcellularLocation>
        <location evidence="1">Cell membrane</location>
        <topology evidence="1">Single-pass type I membrane protein</topology>
    </subcellularLocation>
</comment>
<keyword evidence="6" id="KW-0677">Repeat</keyword>
<evidence type="ECO:0000256" key="2">
    <source>
        <dbReference type="ARBA" id="ARBA00009592"/>
    </source>
</evidence>
<evidence type="ECO:0000256" key="6">
    <source>
        <dbReference type="ARBA" id="ARBA00022737"/>
    </source>
</evidence>
<proteinExistence type="inferred from homology"/>
<keyword evidence="7 11" id="KW-1133">Transmembrane helix</keyword>
<comment type="caution">
    <text evidence="12">The sequence shown here is derived from an EMBL/GenBank/DDBJ whole genome shotgun (WGS) entry which is preliminary data.</text>
</comment>
<keyword evidence="4" id="KW-0433">Leucine-rich repeat</keyword>
<evidence type="ECO:0000256" key="8">
    <source>
        <dbReference type="ARBA" id="ARBA00023136"/>
    </source>
</evidence>
<reference evidence="12" key="1">
    <citation type="journal article" date="2021" name="Front. Plant Sci.">
        <title>Chromosome-Scale Genome Assembly for Chinese Sour Jujube and Insights Into Its Genome Evolution and Domestication Signature.</title>
        <authorList>
            <person name="Shen L.-Y."/>
            <person name="Luo H."/>
            <person name="Wang X.-L."/>
            <person name="Wang X.-M."/>
            <person name="Qiu X.-J."/>
            <person name="Liu H."/>
            <person name="Zhou S.-S."/>
            <person name="Jia K.-H."/>
            <person name="Nie S."/>
            <person name="Bao Y.-T."/>
            <person name="Zhang R.-G."/>
            <person name="Yun Q.-Z."/>
            <person name="Chai Y.-H."/>
            <person name="Lu J.-Y."/>
            <person name="Li Y."/>
            <person name="Zhao S.-W."/>
            <person name="Mao J.-F."/>
            <person name="Jia S.-G."/>
            <person name="Mao Y.-M."/>
        </authorList>
    </citation>
    <scope>NUCLEOTIDE SEQUENCE</scope>
    <source>
        <strain evidence="12">AT0</strain>
        <tissue evidence="12">Leaf</tissue>
    </source>
</reference>
<sequence length="142" mass="16534">MLRVMNLSHNDFDGPLPQKYFDNLKGMTVVHIDDFRYRGETYYRDSIAMAMKDDENSWLYLFPLSERCKSIDYDDDDQERQEGEAESSSSGIDWNFMSIGYGCGIVLGISTGYLLLSNRKVDQRLENMIIEVKLLKILRQPK</sequence>
<evidence type="ECO:0000256" key="7">
    <source>
        <dbReference type="ARBA" id="ARBA00022989"/>
    </source>
</evidence>
<evidence type="ECO:0000256" key="4">
    <source>
        <dbReference type="ARBA" id="ARBA00022614"/>
    </source>
</evidence>
<keyword evidence="3" id="KW-1003">Cell membrane</keyword>
<keyword evidence="5 11" id="KW-0812">Transmembrane</keyword>
<organism evidence="12 13">
    <name type="scientific">Ziziphus jujuba var. spinosa</name>
    <dbReference type="NCBI Taxonomy" id="714518"/>
    <lineage>
        <taxon>Eukaryota</taxon>
        <taxon>Viridiplantae</taxon>
        <taxon>Streptophyta</taxon>
        <taxon>Embryophyta</taxon>
        <taxon>Tracheophyta</taxon>
        <taxon>Spermatophyta</taxon>
        <taxon>Magnoliopsida</taxon>
        <taxon>eudicotyledons</taxon>
        <taxon>Gunneridae</taxon>
        <taxon>Pentapetalae</taxon>
        <taxon>rosids</taxon>
        <taxon>fabids</taxon>
        <taxon>Rosales</taxon>
        <taxon>Rhamnaceae</taxon>
        <taxon>Paliureae</taxon>
        <taxon>Ziziphus</taxon>
    </lineage>
</organism>
<evidence type="ECO:0000313" key="12">
    <source>
        <dbReference type="EMBL" id="KAH7546881.1"/>
    </source>
</evidence>
<protein>
    <submittedName>
        <fullName evidence="12">Uncharacterized protein</fullName>
    </submittedName>
</protein>
<evidence type="ECO:0000256" key="11">
    <source>
        <dbReference type="SAM" id="Phobius"/>
    </source>
</evidence>
<comment type="similarity">
    <text evidence="2">Belongs to the RLP family.</text>
</comment>
<keyword evidence="9" id="KW-0675">Receptor</keyword>
<evidence type="ECO:0000256" key="9">
    <source>
        <dbReference type="ARBA" id="ARBA00023170"/>
    </source>
</evidence>
<dbReference type="PANTHER" id="PTHR27004">
    <property type="entry name" value="RECEPTOR-LIKE PROTEIN 12 ISOFORM X1"/>
    <property type="match status" value="1"/>
</dbReference>
<dbReference type="Proteomes" id="UP000813462">
    <property type="component" value="Unassembled WGS sequence"/>
</dbReference>
<evidence type="ECO:0000256" key="1">
    <source>
        <dbReference type="ARBA" id="ARBA00004251"/>
    </source>
</evidence>
<dbReference type="GO" id="GO:0005886">
    <property type="term" value="C:plasma membrane"/>
    <property type="evidence" value="ECO:0007669"/>
    <property type="project" value="UniProtKB-SubCell"/>
</dbReference>
<keyword evidence="10" id="KW-0325">Glycoprotein</keyword>
<keyword evidence="8 11" id="KW-0472">Membrane</keyword>
<accession>A0A978W4J7</accession>
<dbReference type="AlphaFoldDB" id="A0A978W4J7"/>
<feature type="transmembrane region" description="Helical" evidence="11">
    <location>
        <begin position="96"/>
        <end position="116"/>
    </location>
</feature>
<dbReference type="EMBL" id="JAEACU010000001">
    <property type="protein sequence ID" value="KAH7546881.1"/>
    <property type="molecule type" value="Genomic_DNA"/>
</dbReference>
<name>A0A978W4J7_ZIZJJ</name>
<evidence type="ECO:0000256" key="5">
    <source>
        <dbReference type="ARBA" id="ARBA00022692"/>
    </source>
</evidence>
<dbReference type="PANTHER" id="PTHR27004:SF428">
    <property type="entry name" value="OS01G0160600 PROTEIN"/>
    <property type="match status" value="1"/>
</dbReference>